<comment type="similarity">
    <text evidence="2">Belongs to the RETICULATA family.</text>
</comment>
<dbReference type="GO" id="GO:0031969">
    <property type="term" value="C:chloroplast membrane"/>
    <property type="evidence" value="ECO:0007669"/>
    <property type="project" value="UniProtKB-SubCell"/>
</dbReference>
<dbReference type="PANTHER" id="PTHR48412:SF1">
    <property type="entry name" value="ARM REPEAT SUPERFAMILY PROTEIN"/>
    <property type="match status" value="1"/>
</dbReference>
<feature type="domain" description="RRP12 N-terminal HEAT" evidence="11">
    <location>
        <begin position="156"/>
        <end position="358"/>
    </location>
</feature>
<sequence length="1120" mass="124755">MRPDTKFLELLLSAQIAMFLWNWRNKDISEDGHLRHDSPLPPIWKLVTESKKTLEYTPGDPKPSPIPADENPKKRGTRKQQQVKTTKHQQKPSSSSSSTSAKPSPIATSKSKAPSASPPSSPRRRHEIHPPRGGPPPSLLRLLRRRHHRLQRLPGGSDPDSIAAIASLLSVLIGDSFALPPPKAKDAAFLLSEFLLRTSGTDPDSSLATGTVRSLIKSLGVLSLLVDLEDWTSVELPLQMLLSYAVDKRPKVRKCAQTCIENLFKAFRSSVVIKNGSKAVHSMYQKHTPLLEKSGSKIQSESEQLEALHMFNVVTVIVPSLSEKVRIRLLSSASKLLGHSFSSRTRHILKLLEALVEWTEIEHLASDSEKVLSALTSYISTDKNPIDTIISASMLLKNGLKKLHDAQPSLWIKFLPPIFSSIAGYLNSDATTSKCAENILKELINTHINRKLLLSTGSPLRDYDEDTPEMMAVTSICTLFDQMLGACDTPTENILAVISVLFLALGEFSFFLMKGIFLKLSKKAMHLKEESPHMKHVEACIGTAIIAMGPEKVLSLVPISLDTDKATCSNTWILPVLKRYVIGASLQYFMECVVPLAESVQNACKKVKKTSKLKGLQSCFHGLMDLLPAFCRYPTDTSKSFSDLSKLLIAMLKESQSLHATVASAVKELVNGNRSFIKPNEGAKPSADLRSALELSKREARDLFNCYSEKTASRNIKALACSSMELFWVLTDIFWDSPPDKHFLKEAIGCLASVLGREKIKDFFVSSLEKCEAGDDLLETRKLEDILEVDINGGIENASKKKGFKNRSHCRCLIMELASSFVETADEDLINIIFSFIKSNLLDTDGTCHIEAYYALNRILEVHSWFFEIRVDELMDLLFSVKISADSDAIKNRFLCLHYLLVHILQKNDKNVDNKAFLILNEIIITLKTKKESRKLAYNVLLNISCTLKETQDTDPESGLQKLLNMELDVLPFELKVRFVRVDSSADVEGAPAAALWLRRTTSYIVEKHNMSSSVKKGTGVTNALIRTRKAVDKDYDGEADEVPILSTSVAYGVYMAVSSNLRYQILAGIIEQRILEPLLHNHKLMLSALCFAVRTGNTFVGSLLWVDYARLVGIQKVRE</sequence>
<dbReference type="InterPro" id="IPR012978">
    <property type="entry name" value="HEAT_RRP12"/>
</dbReference>
<dbReference type="InterPro" id="IPR057860">
    <property type="entry name" value="HEAT_RRP12_N"/>
</dbReference>
<evidence type="ECO:0000256" key="2">
    <source>
        <dbReference type="ARBA" id="ARBA00010793"/>
    </source>
</evidence>
<dbReference type="PANTHER" id="PTHR48412">
    <property type="entry name" value="ARM REPEAT SUPERFAMILY PROTEIN"/>
    <property type="match status" value="1"/>
</dbReference>
<evidence type="ECO:0000256" key="9">
    <source>
        <dbReference type="SAM" id="MobiDB-lite"/>
    </source>
</evidence>
<accession>A0A1R3L629</accession>
<name>A0A1R3L629_ASPOF</name>
<reference evidence="13" key="1">
    <citation type="journal article" date="2017" name="Nat. Commun.">
        <title>The asparagus genome sheds light on the origin and evolution of a young Y chromosome.</title>
        <authorList>
            <person name="Harkess A."/>
            <person name="Zhou J."/>
            <person name="Xu C."/>
            <person name="Bowers J.E."/>
            <person name="Van der Hulst R."/>
            <person name="Ayyampalayam S."/>
            <person name="Mercati F."/>
            <person name="Riccardi P."/>
            <person name="McKain M.R."/>
            <person name="Kakrana A."/>
            <person name="Tang H."/>
            <person name="Ray J."/>
            <person name="Groenendijk J."/>
            <person name="Arikit S."/>
            <person name="Mathioni S.M."/>
            <person name="Nakano M."/>
            <person name="Shan H."/>
            <person name="Telgmann-Rauber A."/>
            <person name="Kanno A."/>
            <person name="Yue Z."/>
            <person name="Chen H."/>
            <person name="Li W."/>
            <person name="Chen Y."/>
            <person name="Xu X."/>
            <person name="Zhang Y."/>
            <person name="Luo S."/>
            <person name="Chen H."/>
            <person name="Gao J."/>
            <person name="Mao Z."/>
            <person name="Pires J.C."/>
            <person name="Luo M."/>
            <person name="Kudrna D."/>
            <person name="Wing R.A."/>
            <person name="Meyers B.C."/>
            <person name="Yi K."/>
            <person name="Kong H."/>
            <person name="Lavrijsen P."/>
            <person name="Sunseri F."/>
            <person name="Falavigna A."/>
            <person name="Ye Y."/>
            <person name="Leebens-Mack J.H."/>
            <person name="Chen G."/>
        </authorList>
    </citation>
    <scope>NUCLEOTIDE SEQUENCE [LARGE SCALE GENOMIC DNA]</scope>
    <source>
        <strain evidence="13">cv. DH0086</strain>
    </source>
</reference>
<keyword evidence="4" id="KW-0934">Plastid</keyword>
<feature type="compositionally biased region" description="Low complexity" evidence="9">
    <location>
        <begin position="91"/>
        <end position="115"/>
    </location>
</feature>
<evidence type="ECO:0000259" key="10">
    <source>
        <dbReference type="Pfam" id="PF08161"/>
    </source>
</evidence>
<dbReference type="Proteomes" id="UP000243459">
    <property type="component" value="Unassembled WGS sequence"/>
</dbReference>
<keyword evidence="13" id="KW-1185">Reference proteome</keyword>
<dbReference type="InterPro" id="IPR021825">
    <property type="entry name" value="RETICULATA-related"/>
</dbReference>
<feature type="region of interest" description="Disordered" evidence="9">
    <location>
        <begin position="54"/>
        <end position="139"/>
    </location>
</feature>
<evidence type="ECO:0000256" key="5">
    <source>
        <dbReference type="ARBA" id="ARBA00022692"/>
    </source>
</evidence>
<dbReference type="Pfam" id="PF11891">
    <property type="entry name" value="RETICULATA-like"/>
    <property type="match status" value="1"/>
</dbReference>
<comment type="subcellular location">
    <subcellularLocation>
        <location evidence="1">Plastid</location>
        <location evidence="1">Chloroplast membrane</location>
        <topology evidence="1">Multi-pass membrane protein</topology>
    </subcellularLocation>
</comment>
<protein>
    <submittedName>
        <fullName evidence="12">Uncharacterized protein</fullName>
    </submittedName>
</protein>
<dbReference type="Pfam" id="PF08161">
    <property type="entry name" value="RRP12_HEAT"/>
    <property type="match status" value="1"/>
</dbReference>
<proteinExistence type="inferred from homology"/>
<evidence type="ECO:0000313" key="13">
    <source>
        <dbReference type="Proteomes" id="UP000243459"/>
    </source>
</evidence>
<evidence type="ECO:0000256" key="7">
    <source>
        <dbReference type="ARBA" id="ARBA00022989"/>
    </source>
</evidence>
<gene>
    <name evidence="12" type="ORF">A4U43_UnF8030</name>
</gene>
<evidence type="ECO:0000256" key="3">
    <source>
        <dbReference type="ARBA" id="ARBA00022528"/>
    </source>
</evidence>
<keyword evidence="5" id="KW-0812">Transmembrane</keyword>
<keyword evidence="8" id="KW-0472">Membrane</keyword>
<feature type="domain" description="RRP12 HEAT" evidence="10">
    <location>
        <begin position="431"/>
        <end position="734"/>
    </location>
</feature>
<keyword evidence="7" id="KW-1133">Transmembrane helix</keyword>
<organism evidence="12 13">
    <name type="scientific">Asparagus officinalis</name>
    <name type="common">Garden asparagus</name>
    <dbReference type="NCBI Taxonomy" id="4686"/>
    <lineage>
        <taxon>Eukaryota</taxon>
        <taxon>Viridiplantae</taxon>
        <taxon>Streptophyta</taxon>
        <taxon>Embryophyta</taxon>
        <taxon>Tracheophyta</taxon>
        <taxon>Spermatophyta</taxon>
        <taxon>Magnoliopsida</taxon>
        <taxon>Liliopsida</taxon>
        <taxon>Asparagales</taxon>
        <taxon>Asparagaceae</taxon>
        <taxon>Asparagoideae</taxon>
        <taxon>Asparagus</taxon>
    </lineage>
</organism>
<dbReference type="SUPFAM" id="SSF48371">
    <property type="entry name" value="ARM repeat"/>
    <property type="match status" value="1"/>
</dbReference>
<dbReference type="Gramene" id="ONK55058">
    <property type="protein sequence ID" value="ONK55058"/>
    <property type="gene ID" value="A4U43_UnF8030"/>
</dbReference>
<evidence type="ECO:0000256" key="1">
    <source>
        <dbReference type="ARBA" id="ARBA00004508"/>
    </source>
</evidence>
<evidence type="ECO:0000256" key="4">
    <source>
        <dbReference type="ARBA" id="ARBA00022640"/>
    </source>
</evidence>
<dbReference type="AlphaFoldDB" id="A0A1R3L629"/>
<keyword evidence="6" id="KW-0809">Transit peptide</keyword>
<dbReference type="InterPro" id="IPR016024">
    <property type="entry name" value="ARM-type_fold"/>
</dbReference>
<evidence type="ECO:0000256" key="6">
    <source>
        <dbReference type="ARBA" id="ARBA00022946"/>
    </source>
</evidence>
<dbReference type="EMBL" id="KV863799">
    <property type="protein sequence ID" value="ONK55058.1"/>
    <property type="molecule type" value="Genomic_DNA"/>
</dbReference>
<evidence type="ECO:0000313" key="12">
    <source>
        <dbReference type="EMBL" id="ONK55058.1"/>
    </source>
</evidence>
<keyword evidence="3" id="KW-0150">Chloroplast</keyword>
<dbReference type="Pfam" id="PF25772">
    <property type="entry name" value="HEAT_RRP12_N"/>
    <property type="match status" value="1"/>
</dbReference>
<evidence type="ECO:0000256" key="8">
    <source>
        <dbReference type="ARBA" id="ARBA00023136"/>
    </source>
</evidence>
<evidence type="ECO:0000259" key="11">
    <source>
        <dbReference type="Pfam" id="PF25772"/>
    </source>
</evidence>